<proteinExistence type="predicted"/>
<accession>A0A4Y8SQE7</accession>
<dbReference type="InterPro" id="IPR028098">
    <property type="entry name" value="Glyco_trans_4-like_N"/>
</dbReference>
<name>A0A4Y8SQE7_9SPHI</name>
<comment type="caution">
    <text evidence="2">The sequence shown here is derived from an EMBL/GenBank/DDBJ whole genome shotgun (WGS) entry which is preliminary data.</text>
</comment>
<dbReference type="AlphaFoldDB" id="A0A4Y8SQE7"/>
<dbReference type="GO" id="GO:0016757">
    <property type="term" value="F:glycosyltransferase activity"/>
    <property type="evidence" value="ECO:0007669"/>
    <property type="project" value="UniProtKB-ARBA"/>
</dbReference>
<gene>
    <name evidence="2" type="ORF">E2R66_01395</name>
</gene>
<evidence type="ECO:0000313" key="3">
    <source>
        <dbReference type="Proteomes" id="UP000297540"/>
    </source>
</evidence>
<dbReference type="Pfam" id="PF13439">
    <property type="entry name" value="Glyco_transf_4"/>
    <property type="match status" value="1"/>
</dbReference>
<dbReference type="EMBL" id="SOZE01000001">
    <property type="protein sequence ID" value="TFF41002.1"/>
    <property type="molecule type" value="Genomic_DNA"/>
</dbReference>
<dbReference type="Proteomes" id="UP000297540">
    <property type="component" value="Unassembled WGS sequence"/>
</dbReference>
<dbReference type="Gene3D" id="3.40.50.2000">
    <property type="entry name" value="Glycogen Phosphorylase B"/>
    <property type="match status" value="1"/>
</dbReference>
<protein>
    <recommendedName>
        <fullName evidence="1">Glycosyltransferase subfamily 4-like N-terminal domain-containing protein</fullName>
    </recommendedName>
</protein>
<evidence type="ECO:0000259" key="1">
    <source>
        <dbReference type="Pfam" id="PF13439"/>
    </source>
</evidence>
<evidence type="ECO:0000313" key="2">
    <source>
        <dbReference type="EMBL" id="TFF41002.1"/>
    </source>
</evidence>
<feature type="domain" description="Glycosyltransferase subfamily 4-like N-terminal" evidence="1">
    <location>
        <begin position="38"/>
        <end position="147"/>
    </location>
</feature>
<dbReference type="SUPFAM" id="SSF53756">
    <property type="entry name" value="UDP-Glycosyltransferase/glycogen phosphorylase"/>
    <property type="match status" value="1"/>
</dbReference>
<sequence length="380" mass="42724">MGRDELLMDSIPKGMKIHKVKALSKTLTTKVGLGSIALRSMWYYRRYVDKLLARQHFDLIYFSTTQFPVLVLGAHWKKKFGMPYVIDMQDPWHSDYYRDKPKAQQPPKYWFSYRLNKYLEPIALKRASGLISVSQDYINDLNARYPVIQNIPAATITFGMFAPDMDIATAHKSEFAQILSPGYTNIVYIGRGGNDMHAAIAPVFQALKAMPNHDAINKKQLKLYFIGTSYAPTGQGKNSIMPLAEHYGVADLVTEITDRISYYHTLATLLQADALFIPGSDDAKYTASKIYPYLLTGKPLLGIFNPQSSAIEIIKEFGINTVYGYDTVNADDIHRFIGSVIDKTSVTPALPPHAMAKHSAQTKTALQCSVFNQAIRYEQS</sequence>
<organism evidence="2 3">
    <name type="scientific">Mucilaginibacter psychrotolerans</name>
    <dbReference type="NCBI Taxonomy" id="1524096"/>
    <lineage>
        <taxon>Bacteria</taxon>
        <taxon>Pseudomonadati</taxon>
        <taxon>Bacteroidota</taxon>
        <taxon>Sphingobacteriia</taxon>
        <taxon>Sphingobacteriales</taxon>
        <taxon>Sphingobacteriaceae</taxon>
        <taxon>Mucilaginibacter</taxon>
    </lineage>
</organism>
<keyword evidence="3" id="KW-1185">Reference proteome</keyword>
<reference evidence="2 3" key="1">
    <citation type="journal article" date="2017" name="Int. J. Syst. Evol. Microbiol.">
        <title>Mucilaginibacterpsychrotolerans sp. nov., isolated from peatlands.</title>
        <authorList>
            <person name="Deng Y."/>
            <person name="Shen L."/>
            <person name="Xu B."/>
            <person name="Liu Y."/>
            <person name="Gu Z."/>
            <person name="Liu H."/>
            <person name="Zhou Y."/>
        </authorList>
    </citation>
    <scope>NUCLEOTIDE SEQUENCE [LARGE SCALE GENOMIC DNA]</scope>
    <source>
        <strain evidence="2 3">NH7-4</strain>
    </source>
</reference>
<dbReference type="OrthoDB" id="846071at2"/>